<evidence type="ECO:0000256" key="6">
    <source>
        <dbReference type="ARBA" id="ARBA00022787"/>
    </source>
</evidence>
<dbReference type="PANTHER" id="PTHR12504:SF0">
    <property type="entry name" value="MITOCHONDRIAL IMPORT RECEPTOR SUBUNIT TOM22 HOMOLOG"/>
    <property type="match status" value="1"/>
</dbReference>
<comment type="similarity">
    <text evidence="2">Belongs to the Tom22 family.</text>
</comment>
<evidence type="ECO:0000313" key="15">
    <source>
        <dbReference type="Proteomes" id="UP000243686"/>
    </source>
</evidence>
<evidence type="ECO:0000256" key="5">
    <source>
        <dbReference type="ARBA" id="ARBA00022692"/>
    </source>
</evidence>
<keyword evidence="12" id="KW-0675">Receptor</keyword>
<name>A0A1S8X5H8_OPIVI</name>
<evidence type="ECO:0000313" key="14">
    <source>
        <dbReference type="EMBL" id="OON21974.1"/>
    </source>
</evidence>
<dbReference type="Proteomes" id="UP000243686">
    <property type="component" value="Unassembled WGS sequence"/>
</dbReference>
<dbReference type="PANTHER" id="PTHR12504">
    <property type="entry name" value="MITOCHONDRIAL IMPORT RECEPTOR SUBUNIT TOM22"/>
    <property type="match status" value="1"/>
</dbReference>
<comment type="subcellular location">
    <subcellularLocation>
        <location evidence="1">Mitochondrion outer membrane</location>
        <topology evidence="1">Single-pass membrane protein</topology>
    </subcellularLocation>
</comment>
<keyword evidence="4" id="KW-0813">Transport</keyword>
<accession>A0A1S8X5H8</accession>
<dbReference type="GO" id="GO:0005741">
    <property type="term" value="C:mitochondrial outer membrane"/>
    <property type="evidence" value="ECO:0007669"/>
    <property type="project" value="UniProtKB-SubCell"/>
</dbReference>
<evidence type="ECO:0000256" key="7">
    <source>
        <dbReference type="ARBA" id="ARBA00022927"/>
    </source>
</evidence>
<evidence type="ECO:0000256" key="1">
    <source>
        <dbReference type="ARBA" id="ARBA00004572"/>
    </source>
</evidence>
<evidence type="ECO:0000256" key="8">
    <source>
        <dbReference type="ARBA" id="ARBA00022989"/>
    </source>
</evidence>
<evidence type="ECO:0000256" key="9">
    <source>
        <dbReference type="ARBA" id="ARBA00023010"/>
    </source>
</evidence>
<reference evidence="14 15" key="1">
    <citation type="submission" date="2015-03" db="EMBL/GenBank/DDBJ databases">
        <title>Draft genome of the nematode, Opisthorchis viverrini.</title>
        <authorList>
            <person name="Mitreva M."/>
        </authorList>
    </citation>
    <scope>NUCLEOTIDE SEQUENCE [LARGE SCALE GENOMIC DNA]</scope>
    <source>
        <strain evidence="14">Khon Kaen</strain>
    </source>
</reference>
<dbReference type="EMBL" id="KV891928">
    <property type="protein sequence ID" value="OON21974.1"/>
    <property type="molecule type" value="Genomic_DNA"/>
</dbReference>
<keyword evidence="7" id="KW-0653">Protein transport</keyword>
<keyword evidence="10" id="KW-0496">Mitochondrion</keyword>
<keyword evidence="8" id="KW-1133">Transmembrane helix</keyword>
<evidence type="ECO:0000256" key="4">
    <source>
        <dbReference type="ARBA" id="ARBA00022448"/>
    </source>
</evidence>
<gene>
    <name evidence="14" type="ORF">X801_02123</name>
</gene>
<feature type="region of interest" description="Disordered" evidence="13">
    <location>
        <begin position="28"/>
        <end position="50"/>
    </location>
</feature>
<protein>
    <recommendedName>
        <fullName evidence="3">Mitochondrial import receptor subunit TOM22 homolog</fullName>
    </recommendedName>
</protein>
<evidence type="ECO:0000256" key="2">
    <source>
        <dbReference type="ARBA" id="ARBA00009874"/>
    </source>
</evidence>
<organism evidence="14 15">
    <name type="scientific">Opisthorchis viverrini</name>
    <name type="common">Southeast Asian liver fluke</name>
    <dbReference type="NCBI Taxonomy" id="6198"/>
    <lineage>
        <taxon>Eukaryota</taxon>
        <taxon>Metazoa</taxon>
        <taxon>Spiralia</taxon>
        <taxon>Lophotrochozoa</taxon>
        <taxon>Platyhelminthes</taxon>
        <taxon>Trematoda</taxon>
        <taxon>Digenea</taxon>
        <taxon>Opisthorchiida</taxon>
        <taxon>Opisthorchiata</taxon>
        <taxon>Opisthorchiidae</taxon>
        <taxon>Opisthorchis</taxon>
    </lineage>
</organism>
<dbReference type="GO" id="GO:0006886">
    <property type="term" value="P:intracellular protein transport"/>
    <property type="evidence" value="ECO:0007669"/>
    <property type="project" value="InterPro"/>
</dbReference>
<proteinExistence type="inferred from homology"/>
<evidence type="ECO:0000256" key="11">
    <source>
        <dbReference type="ARBA" id="ARBA00023136"/>
    </source>
</evidence>
<dbReference type="InterPro" id="IPR005683">
    <property type="entry name" value="Tom22"/>
</dbReference>
<feature type="compositionally biased region" description="Basic and acidic residues" evidence="13">
    <location>
        <begin position="29"/>
        <end position="39"/>
    </location>
</feature>
<dbReference type="Pfam" id="PF04281">
    <property type="entry name" value="Tom22"/>
    <property type="match status" value="1"/>
</dbReference>
<sequence>MYLNRYPPIQDSAVEAIPPPLYTESEPAIEVHESPEKITTESQKSKSYFGEMEVSQRTRPLAETGDAGSEFADEEFEDETIIERLVGLTEMFPKPLRDGVYSLSCLAVSGIHSAFNLSKSVSWFFATTATVCFLPLFLELERVQTEEQEAAHQRTIMLGPRAAAGGSSLAGFSAVPHIAPLESK</sequence>
<evidence type="ECO:0000256" key="13">
    <source>
        <dbReference type="SAM" id="MobiDB-lite"/>
    </source>
</evidence>
<evidence type="ECO:0000256" key="3">
    <source>
        <dbReference type="ARBA" id="ARBA00016229"/>
    </source>
</evidence>
<dbReference type="AlphaFoldDB" id="A0A1S8X5H8"/>
<evidence type="ECO:0000256" key="12">
    <source>
        <dbReference type="ARBA" id="ARBA00023170"/>
    </source>
</evidence>
<keyword evidence="11" id="KW-0472">Membrane</keyword>
<evidence type="ECO:0000256" key="10">
    <source>
        <dbReference type="ARBA" id="ARBA00023128"/>
    </source>
</evidence>
<keyword evidence="6" id="KW-1000">Mitochondrion outer membrane</keyword>
<dbReference type="CDD" id="cd22884">
    <property type="entry name" value="TOM22"/>
    <property type="match status" value="1"/>
</dbReference>
<keyword evidence="9" id="KW-0811">Translocation</keyword>
<keyword evidence="5" id="KW-0812">Transmembrane</keyword>
<keyword evidence="15" id="KW-1185">Reference proteome</keyword>